<dbReference type="Gene3D" id="1.10.510.10">
    <property type="entry name" value="Transferase(Phosphotransferase) domain 1"/>
    <property type="match status" value="1"/>
</dbReference>
<dbReference type="Proteomes" id="UP000748025">
    <property type="component" value="Unassembled WGS sequence"/>
</dbReference>
<sequence>MAMAGINSNVELLSLEVDMDGTDDSDYRFLVDGKHVKYVMLAPGVIPARRLTFAPHWNEGHISKDPTTGKPFFDRYEKVELAGITHTWHPRRIEILELKKPERLQQNIQRVSHELFETPVIVKFAEFPWKIPYFEAETTAYEWIEGKDIGPEFLGHVTEAGRVMGWVMEDLGGETAKPGDLAACQEVLGRLHALGIKHGDINRFNFLVHGGKARLVDFQSATKCTNKEELEAEYGRLEESLRDSSFLGGAGPGVLSDTMPE</sequence>
<evidence type="ECO:0000313" key="2">
    <source>
        <dbReference type="Proteomes" id="UP000748025"/>
    </source>
</evidence>
<dbReference type="OrthoDB" id="5071209at2759"/>
<organism evidence="1 2">
    <name type="scientific">Claviceps pusilla</name>
    <dbReference type="NCBI Taxonomy" id="123648"/>
    <lineage>
        <taxon>Eukaryota</taxon>
        <taxon>Fungi</taxon>
        <taxon>Dikarya</taxon>
        <taxon>Ascomycota</taxon>
        <taxon>Pezizomycotina</taxon>
        <taxon>Sordariomycetes</taxon>
        <taxon>Hypocreomycetidae</taxon>
        <taxon>Hypocreales</taxon>
        <taxon>Clavicipitaceae</taxon>
        <taxon>Claviceps</taxon>
    </lineage>
</organism>
<reference evidence="1" key="1">
    <citation type="journal article" date="2020" name="bioRxiv">
        <title>Whole genome comparisons of ergot fungi reveals the divergence and evolution of species within the genus Claviceps are the result of varying mechanisms driving genome evolution and host range expansion.</title>
        <authorList>
            <person name="Wyka S.A."/>
            <person name="Mondo S.J."/>
            <person name="Liu M."/>
            <person name="Dettman J."/>
            <person name="Nalam V."/>
            <person name="Broders K.D."/>
        </authorList>
    </citation>
    <scope>NUCLEOTIDE SEQUENCE</scope>
    <source>
        <strain evidence="1">CCC 602</strain>
    </source>
</reference>
<evidence type="ECO:0008006" key="3">
    <source>
        <dbReference type="Google" id="ProtNLM"/>
    </source>
</evidence>
<comment type="caution">
    <text evidence="1">The sequence shown here is derived from an EMBL/GenBank/DDBJ whole genome shotgun (WGS) entry which is preliminary data.</text>
</comment>
<dbReference type="SUPFAM" id="SSF56112">
    <property type="entry name" value="Protein kinase-like (PK-like)"/>
    <property type="match status" value="1"/>
</dbReference>
<dbReference type="AlphaFoldDB" id="A0A9P7SXM3"/>
<protein>
    <recommendedName>
        <fullName evidence="3">Protein kinase domain-containing protein</fullName>
    </recommendedName>
</protein>
<gene>
    <name evidence="1" type="ORF">E4U43_000492</name>
</gene>
<dbReference type="EMBL" id="SRPW01001148">
    <property type="protein sequence ID" value="KAG6006076.1"/>
    <property type="molecule type" value="Genomic_DNA"/>
</dbReference>
<dbReference type="PANTHER" id="PTHR37171">
    <property type="entry name" value="SERINE/THREONINE-PROTEIN KINASE YRZF-RELATED"/>
    <property type="match status" value="1"/>
</dbReference>
<proteinExistence type="predicted"/>
<dbReference type="InterPro" id="IPR052396">
    <property type="entry name" value="Meiotic_Drive_Suppr_Kinase"/>
</dbReference>
<keyword evidence="2" id="KW-1185">Reference proteome</keyword>
<dbReference type="InterPro" id="IPR011009">
    <property type="entry name" value="Kinase-like_dom_sf"/>
</dbReference>
<dbReference type="PANTHER" id="PTHR37171:SF1">
    <property type="entry name" value="SERINE_THREONINE-PROTEIN KINASE YRZF-RELATED"/>
    <property type="match status" value="1"/>
</dbReference>
<evidence type="ECO:0000313" key="1">
    <source>
        <dbReference type="EMBL" id="KAG6006076.1"/>
    </source>
</evidence>
<accession>A0A9P7SXM3</accession>
<name>A0A9P7SXM3_9HYPO</name>